<organism evidence="2 3">
    <name type="scientific">Trichodelitschia bisporula</name>
    <dbReference type="NCBI Taxonomy" id="703511"/>
    <lineage>
        <taxon>Eukaryota</taxon>
        <taxon>Fungi</taxon>
        <taxon>Dikarya</taxon>
        <taxon>Ascomycota</taxon>
        <taxon>Pezizomycotina</taxon>
        <taxon>Dothideomycetes</taxon>
        <taxon>Dothideomycetes incertae sedis</taxon>
        <taxon>Phaeotrichales</taxon>
        <taxon>Phaeotrichaceae</taxon>
        <taxon>Trichodelitschia</taxon>
    </lineage>
</organism>
<evidence type="ECO:0000313" key="3">
    <source>
        <dbReference type="Proteomes" id="UP000799640"/>
    </source>
</evidence>
<evidence type="ECO:0000256" key="1">
    <source>
        <dbReference type="SAM" id="MobiDB-lite"/>
    </source>
</evidence>
<feature type="compositionally biased region" description="Polar residues" evidence="1">
    <location>
        <begin position="41"/>
        <end position="51"/>
    </location>
</feature>
<sequence>MNRQARADHRDGLVMLSRIIIRERTNHMPVTRPASRHCEASASSTPPGHQPSSSKSVRRRVRLRQSAPGCEKGAYCGTVQVWEVLSLKSLCLRLDEIKHVAEITASKLSVFCRMLRCRGMDELDASQAVLNLLYGAPQSTSERSSKAYCTPNLFNSRYLKPLRSPHERASAPYVVTSRGQ</sequence>
<dbReference type="EMBL" id="ML996702">
    <property type="protein sequence ID" value="KAF2397923.1"/>
    <property type="molecule type" value="Genomic_DNA"/>
</dbReference>
<accession>A0A6G1HPD9</accession>
<feature type="region of interest" description="Disordered" evidence="1">
    <location>
        <begin position="30"/>
        <end position="60"/>
    </location>
</feature>
<reference evidence="2" key="1">
    <citation type="journal article" date="2020" name="Stud. Mycol.">
        <title>101 Dothideomycetes genomes: a test case for predicting lifestyles and emergence of pathogens.</title>
        <authorList>
            <person name="Haridas S."/>
            <person name="Albert R."/>
            <person name="Binder M."/>
            <person name="Bloem J."/>
            <person name="Labutti K."/>
            <person name="Salamov A."/>
            <person name="Andreopoulos B."/>
            <person name="Baker S."/>
            <person name="Barry K."/>
            <person name="Bills G."/>
            <person name="Bluhm B."/>
            <person name="Cannon C."/>
            <person name="Castanera R."/>
            <person name="Culley D."/>
            <person name="Daum C."/>
            <person name="Ezra D."/>
            <person name="Gonzalez J."/>
            <person name="Henrissat B."/>
            <person name="Kuo A."/>
            <person name="Liang C."/>
            <person name="Lipzen A."/>
            <person name="Lutzoni F."/>
            <person name="Magnuson J."/>
            <person name="Mondo S."/>
            <person name="Nolan M."/>
            <person name="Ohm R."/>
            <person name="Pangilinan J."/>
            <person name="Park H.-J."/>
            <person name="Ramirez L."/>
            <person name="Alfaro M."/>
            <person name="Sun H."/>
            <person name="Tritt A."/>
            <person name="Yoshinaga Y."/>
            <person name="Zwiers L.-H."/>
            <person name="Turgeon B."/>
            <person name="Goodwin S."/>
            <person name="Spatafora J."/>
            <person name="Crous P."/>
            <person name="Grigoriev I."/>
        </authorList>
    </citation>
    <scope>NUCLEOTIDE SEQUENCE</scope>
    <source>
        <strain evidence="2">CBS 262.69</strain>
    </source>
</reference>
<evidence type="ECO:0000313" key="2">
    <source>
        <dbReference type="EMBL" id="KAF2397923.1"/>
    </source>
</evidence>
<protein>
    <submittedName>
        <fullName evidence="2">Uncharacterized protein</fullName>
    </submittedName>
</protein>
<dbReference type="AlphaFoldDB" id="A0A6G1HPD9"/>
<proteinExistence type="predicted"/>
<gene>
    <name evidence="2" type="ORF">EJ06DRAFT_143230</name>
</gene>
<name>A0A6G1HPD9_9PEZI</name>
<keyword evidence="3" id="KW-1185">Reference proteome</keyword>
<dbReference type="Proteomes" id="UP000799640">
    <property type="component" value="Unassembled WGS sequence"/>
</dbReference>